<evidence type="ECO:0000256" key="8">
    <source>
        <dbReference type="ARBA" id="ARBA00023136"/>
    </source>
</evidence>
<dbReference type="SFLD" id="SFLDS00003">
    <property type="entry name" value="Haloacid_Dehalogenase"/>
    <property type="match status" value="1"/>
</dbReference>
<dbReference type="PROSITE" id="PS00154">
    <property type="entry name" value="ATPASE_E1_E2"/>
    <property type="match status" value="1"/>
</dbReference>
<dbReference type="GO" id="GO:0016887">
    <property type="term" value="F:ATP hydrolysis activity"/>
    <property type="evidence" value="ECO:0007669"/>
    <property type="project" value="InterPro"/>
</dbReference>
<keyword evidence="9" id="KW-0067">ATP-binding</keyword>
<evidence type="ECO:0000256" key="1">
    <source>
        <dbReference type="ARBA" id="ARBA00004651"/>
    </source>
</evidence>
<dbReference type="PANTHER" id="PTHR48085:SF5">
    <property type="entry name" value="CADMIUM_ZINC-TRANSPORTING ATPASE HMA4-RELATED"/>
    <property type="match status" value="1"/>
</dbReference>
<dbReference type="InterPro" id="IPR023299">
    <property type="entry name" value="ATPase_P-typ_cyto_dom_N"/>
</dbReference>
<dbReference type="Pfam" id="PF00702">
    <property type="entry name" value="Hydrolase"/>
    <property type="match status" value="1"/>
</dbReference>
<keyword evidence="9" id="KW-0547">Nucleotide-binding</keyword>
<feature type="transmembrane region" description="Helical" evidence="9">
    <location>
        <begin position="277"/>
        <end position="295"/>
    </location>
</feature>
<feature type="domain" description="P-type ATPase A" evidence="10">
    <location>
        <begin position="306"/>
        <end position="424"/>
    </location>
</feature>
<keyword evidence="3 9" id="KW-1003">Cell membrane</keyword>
<evidence type="ECO:0000313" key="12">
    <source>
        <dbReference type="Proteomes" id="UP000467428"/>
    </source>
</evidence>
<comment type="subcellular location">
    <subcellularLocation>
        <location evidence="1">Cell membrane</location>
        <topology evidence="1">Multi-pass membrane protein</topology>
    </subcellularLocation>
</comment>
<dbReference type="GO" id="GO:0046872">
    <property type="term" value="F:metal ion binding"/>
    <property type="evidence" value="ECO:0007669"/>
    <property type="project" value="UniProtKB-KW"/>
</dbReference>
<evidence type="ECO:0000256" key="7">
    <source>
        <dbReference type="ARBA" id="ARBA00022989"/>
    </source>
</evidence>
<comment type="similarity">
    <text evidence="2 9">Belongs to the cation transport ATPase (P-type) (TC 3.A.3) family. Type IB subfamily.</text>
</comment>
<evidence type="ECO:0000256" key="4">
    <source>
        <dbReference type="ARBA" id="ARBA00022692"/>
    </source>
</evidence>
<keyword evidence="6" id="KW-1278">Translocase</keyword>
<dbReference type="KEGG" id="marz:MARA_61680"/>
<name>A0A7I7S879_9MYCO</name>
<dbReference type="InterPro" id="IPR023298">
    <property type="entry name" value="ATPase_P-typ_TM_dom_sf"/>
</dbReference>
<evidence type="ECO:0000313" key="11">
    <source>
        <dbReference type="EMBL" id="BBY52700.1"/>
    </source>
</evidence>
<dbReference type="PRINTS" id="PR00119">
    <property type="entry name" value="CATATPASE"/>
</dbReference>
<dbReference type="Gene3D" id="3.40.50.1000">
    <property type="entry name" value="HAD superfamily/HAD-like"/>
    <property type="match status" value="1"/>
</dbReference>
<dbReference type="NCBIfam" id="TIGR01494">
    <property type="entry name" value="ATPase_P-type"/>
    <property type="match status" value="1"/>
</dbReference>
<dbReference type="InterPro" id="IPR059000">
    <property type="entry name" value="ATPase_P-type_domA"/>
</dbReference>
<keyword evidence="5 9" id="KW-0479">Metal-binding</keyword>
<dbReference type="Gene3D" id="3.40.1110.10">
    <property type="entry name" value="Calcium-transporting ATPase, cytoplasmic domain N"/>
    <property type="match status" value="1"/>
</dbReference>
<feature type="transmembrane region" description="Helical" evidence="9">
    <location>
        <begin position="225"/>
        <end position="242"/>
    </location>
</feature>
<evidence type="ECO:0000256" key="3">
    <source>
        <dbReference type="ARBA" id="ARBA00022475"/>
    </source>
</evidence>
<dbReference type="InterPro" id="IPR008250">
    <property type="entry name" value="ATPase_P-typ_transduc_dom_A_sf"/>
</dbReference>
<sequence length="850" mass="88138">MADRNGGTVNTGGADARPANDTLALDLAALLPGSDERCADRLRRNLGDDGVIEQAHVIDGDTSEPRLCVHYDAEAATATEVQRRALQVANTITSTYGHLRWLTTGTDDDEAVRTALVDTLSTIPGVVAAAAAPGSVQLEFERAMVTAQELVDVIAAKVAPSGVVPDAETAVAETPVAHDGDDGDHQHGHGGIFGERTELIFAGLAGALLLTGWLLAALAETPRSVEVVAYGLAFFFGAFFTVQEALASVRQGRFEIDFLMLVSAAGAAALGEVAEGALLLFLFGVGHALEGYAMGRARRAIDALAELAPKTALVRRGGTGDIVEVSVADLRVGDVVVVRPNVRLPADGFVVAGASSVDQAPVTGESVPVDKIPVPDVTAAAAAPERIDAVSRVFAGTINGAGAIEVQVTRLAGDSTLARVARLVAEAQTKTTSTQRFTDRFQRIFVPAILVGVVLLLFAGLVVDEPFTDTVYRALAVLVAASPCALAIATPSAVLSAVARAARAGILMKGGAALEELGRLDVLAFDKTGTLTEGRPRIADVWATGDSDEVELLRIAVAVEEQSDHPLARAIVRDGSQRLAGAATLRATDVRAVIGRGIVASVEGVEVYIGKTELFTDAAQPPPAELAAEVSRLEQQGRTTMIVRAGDRWLGAIGLMDLPRPEASTVIARLAELGLENTVMLSGDNQRVADAVAAEVGVAYARGDLMPEDKVAQIAVLRERHGRVGMVGDGVNDAPAMAGASVGIAMGAAGSDVALETADVALMADDLRALPFAVSLSRRSSRVIKQNLWASLGIVAVLIPATVFGLGIGPAVLIHEGSTLIVVANALRLLGMPMQSVTPAAPRVERAEET</sequence>
<dbReference type="SUPFAM" id="SSF81665">
    <property type="entry name" value="Calcium ATPase, transmembrane domain M"/>
    <property type="match status" value="1"/>
</dbReference>
<dbReference type="InterPro" id="IPR027256">
    <property type="entry name" value="P-typ_ATPase_IB"/>
</dbReference>
<dbReference type="GO" id="GO:0005886">
    <property type="term" value="C:plasma membrane"/>
    <property type="evidence" value="ECO:0007669"/>
    <property type="project" value="UniProtKB-SubCell"/>
</dbReference>
<keyword evidence="7 9" id="KW-1133">Transmembrane helix</keyword>
<dbReference type="SFLD" id="SFLDG00002">
    <property type="entry name" value="C1.7:_P-type_atpase_like"/>
    <property type="match status" value="1"/>
</dbReference>
<keyword evidence="12" id="KW-1185">Reference proteome</keyword>
<dbReference type="NCBIfam" id="TIGR01525">
    <property type="entry name" value="ATPase-IB_hvy"/>
    <property type="match status" value="1"/>
</dbReference>
<dbReference type="InterPro" id="IPR018303">
    <property type="entry name" value="ATPase_P-typ_P_site"/>
</dbReference>
<dbReference type="InterPro" id="IPR001757">
    <property type="entry name" value="P_typ_ATPase"/>
</dbReference>
<dbReference type="Gene3D" id="3.30.70.100">
    <property type="match status" value="2"/>
</dbReference>
<evidence type="ECO:0000256" key="9">
    <source>
        <dbReference type="RuleBase" id="RU362081"/>
    </source>
</evidence>
<feature type="transmembrane region" description="Helical" evidence="9">
    <location>
        <begin position="199"/>
        <end position="219"/>
    </location>
</feature>
<keyword evidence="8 9" id="KW-0472">Membrane</keyword>
<gene>
    <name evidence="11" type="ORF">MARA_61680</name>
</gene>
<evidence type="ECO:0000259" key="10">
    <source>
        <dbReference type="Pfam" id="PF00122"/>
    </source>
</evidence>
<dbReference type="GO" id="GO:0005524">
    <property type="term" value="F:ATP binding"/>
    <property type="evidence" value="ECO:0007669"/>
    <property type="project" value="UniProtKB-UniRule"/>
</dbReference>
<dbReference type="Pfam" id="PF00122">
    <property type="entry name" value="E1-E2_ATPase"/>
    <property type="match status" value="1"/>
</dbReference>
<dbReference type="InterPro" id="IPR036412">
    <property type="entry name" value="HAD-like_sf"/>
</dbReference>
<organism evidence="11 12">
    <name type="scientific">Mycolicibacterium arabiense</name>
    <dbReference type="NCBI Taxonomy" id="1286181"/>
    <lineage>
        <taxon>Bacteria</taxon>
        <taxon>Bacillati</taxon>
        <taxon>Actinomycetota</taxon>
        <taxon>Actinomycetes</taxon>
        <taxon>Mycobacteriales</taxon>
        <taxon>Mycobacteriaceae</taxon>
        <taxon>Mycolicibacterium</taxon>
    </lineage>
</organism>
<evidence type="ECO:0000256" key="6">
    <source>
        <dbReference type="ARBA" id="ARBA00022967"/>
    </source>
</evidence>
<protein>
    <submittedName>
        <fullName evidence="11">ATPase</fullName>
    </submittedName>
</protein>
<feature type="transmembrane region" description="Helical" evidence="9">
    <location>
        <begin position="444"/>
        <end position="463"/>
    </location>
</feature>
<dbReference type="PANTHER" id="PTHR48085">
    <property type="entry name" value="CADMIUM/ZINC-TRANSPORTING ATPASE HMA2-RELATED"/>
    <property type="match status" value="1"/>
</dbReference>
<keyword evidence="4 9" id="KW-0812">Transmembrane</keyword>
<proteinExistence type="inferred from homology"/>
<evidence type="ECO:0000256" key="2">
    <source>
        <dbReference type="ARBA" id="ARBA00006024"/>
    </source>
</evidence>
<dbReference type="InterPro" id="IPR044492">
    <property type="entry name" value="P_typ_ATPase_HD_dom"/>
</dbReference>
<dbReference type="SFLD" id="SFLDF00027">
    <property type="entry name" value="p-type_atpase"/>
    <property type="match status" value="1"/>
</dbReference>
<feature type="transmembrane region" description="Helical" evidence="9">
    <location>
        <begin position="475"/>
        <end position="499"/>
    </location>
</feature>
<dbReference type="InterPro" id="IPR051014">
    <property type="entry name" value="Cation_Transport_ATPase_IB"/>
</dbReference>
<dbReference type="SUPFAM" id="SSF81653">
    <property type="entry name" value="Calcium ATPase, transduction domain A"/>
    <property type="match status" value="1"/>
</dbReference>
<accession>A0A7I7S879</accession>
<dbReference type="Gene3D" id="2.70.150.10">
    <property type="entry name" value="Calcium-transporting ATPase, cytoplasmic transduction domain A"/>
    <property type="match status" value="1"/>
</dbReference>
<dbReference type="EMBL" id="AP022593">
    <property type="protein sequence ID" value="BBY52700.1"/>
    <property type="molecule type" value="Genomic_DNA"/>
</dbReference>
<geneLocation type="plasmid" evidence="12">
    <name>pjcm18538 dna</name>
</geneLocation>
<evidence type="ECO:0000256" key="5">
    <source>
        <dbReference type="ARBA" id="ARBA00022723"/>
    </source>
</evidence>
<dbReference type="InterPro" id="IPR023214">
    <property type="entry name" value="HAD_sf"/>
</dbReference>
<dbReference type="GO" id="GO:0019829">
    <property type="term" value="F:ATPase-coupled monoatomic cation transmembrane transporter activity"/>
    <property type="evidence" value="ECO:0007669"/>
    <property type="project" value="InterPro"/>
</dbReference>
<dbReference type="CDD" id="cd07551">
    <property type="entry name" value="P-type_ATPase_HM_ZosA_PfeT-like"/>
    <property type="match status" value="1"/>
</dbReference>
<dbReference type="AlphaFoldDB" id="A0A7I7S879"/>
<dbReference type="Proteomes" id="UP000467428">
    <property type="component" value="Chromosome"/>
</dbReference>
<dbReference type="SUPFAM" id="SSF56784">
    <property type="entry name" value="HAD-like"/>
    <property type="match status" value="1"/>
</dbReference>
<feature type="transmembrane region" description="Helical" evidence="9">
    <location>
        <begin position="788"/>
        <end position="806"/>
    </location>
</feature>
<reference evidence="11 12" key="1">
    <citation type="journal article" date="2019" name="Emerg. Microbes Infect.">
        <title>Comprehensive subspecies identification of 175 nontuberculous mycobacteria species based on 7547 genomic profiles.</title>
        <authorList>
            <person name="Matsumoto Y."/>
            <person name="Kinjo T."/>
            <person name="Motooka D."/>
            <person name="Nabeya D."/>
            <person name="Jung N."/>
            <person name="Uechi K."/>
            <person name="Horii T."/>
            <person name="Iida T."/>
            <person name="Fujita J."/>
            <person name="Nakamura S."/>
        </authorList>
    </citation>
    <scope>NUCLEOTIDE SEQUENCE [LARGE SCALE GENOMIC DNA]</scope>
    <source>
        <strain evidence="11 12">JCM 18538</strain>
    </source>
</reference>
<dbReference type="GO" id="GO:0015086">
    <property type="term" value="F:cadmium ion transmembrane transporter activity"/>
    <property type="evidence" value="ECO:0007669"/>
    <property type="project" value="TreeGrafter"/>
</dbReference>